<dbReference type="Pfam" id="PF00512">
    <property type="entry name" value="HisKA"/>
    <property type="match status" value="1"/>
</dbReference>
<feature type="transmembrane region" description="Helical" evidence="14">
    <location>
        <begin position="133"/>
        <end position="156"/>
    </location>
</feature>
<dbReference type="GO" id="GO:0071555">
    <property type="term" value="P:cell wall organization"/>
    <property type="evidence" value="ECO:0007669"/>
    <property type="project" value="InterPro"/>
</dbReference>
<dbReference type="CDD" id="cd00082">
    <property type="entry name" value="HisKA"/>
    <property type="match status" value="1"/>
</dbReference>
<organism evidence="16 17">
    <name type="scientific">Neobacillus thermocopriae</name>
    <dbReference type="NCBI Taxonomy" id="1215031"/>
    <lineage>
        <taxon>Bacteria</taxon>
        <taxon>Bacillati</taxon>
        <taxon>Bacillota</taxon>
        <taxon>Bacilli</taxon>
        <taxon>Bacillales</taxon>
        <taxon>Bacillaceae</taxon>
        <taxon>Neobacillus</taxon>
    </lineage>
</organism>
<keyword evidence="10" id="KW-0067">ATP-binding</keyword>
<evidence type="ECO:0000256" key="11">
    <source>
        <dbReference type="ARBA" id="ARBA00022989"/>
    </source>
</evidence>
<dbReference type="EMBL" id="JAAIUV010000003">
    <property type="protein sequence ID" value="NEX77884.1"/>
    <property type="molecule type" value="Genomic_DNA"/>
</dbReference>
<dbReference type="InterPro" id="IPR003594">
    <property type="entry name" value="HATPase_dom"/>
</dbReference>
<evidence type="ECO:0000256" key="14">
    <source>
        <dbReference type="SAM" id="Phobius"/>
    </source>
</evidence>
<dbReference type="InterPro" id="IPR003661">
    <property type="entry name" value="HisK_dim/P_dom"/>
</dbReference>
<dbReference type="InterPro" id="IPR036890">
    <property type="entry name" value="HATPase_C_sf"/>
</dbReference>
<dbReference type="GO" id="GO:0000155">
    <property type="term" value="F:phosphorelay sensor kinase activity"/>
    <property type="evidence" value="ECO:0007669"/>
    <property type="project" value="InterPro"/>
</dbReference>
<keyword evidence="11 14" id="KW-1133">Transmembrane helix</keyword>
<dbReference type="EC" id="2.7.13.3" evidence="3"/>
<dbReference type="Gene3D" id="3.30.565.10">
    <property type="entry name" value="Histidine kinase-like ATPase, C-terminal domain"/>
    <property type="match status" value="1"/>
</dbReference>
<dbReference type="PROSITE" id="PS50109">
    <property type="entry name" value="HIS_KIN"/>
    <property type="match status" value="1"/>
</dbReference>
<keyword evidence="13 14" id="KW-0472">Membrane</keyword>
<dbReference type="Gene3D" id="1.10.1760.20">
    <property type="match status" value="1"/>
</dbReference>
<evidence type="ECO:0000256" key="9">
    <source>
        <dbReference type="ARBA" id="ARBA00022777"/>
    </source>
</evidence>
<keyword evidence="4" id="KW-1003">Cell membrane</keyword>
<evidence type="ECO:0000256" key="4">
    <source>
        <dbReference type="ARBA" id="ARBA00022475"/>
    </source>
</evidence>
<dbReference type="SMART" id="SM00388">
    <property type="entry name" value="HisKA"/>
    <property type="match status" value="1"/>
</dbReference>
<dbReference type="InterPro" id="IPR004358">
    <property type="entry name" value="Sig_transdc_His_kin-like_C"/>
</dbReference>
<sequence>MITLIKPLLVNITILFSFTFNANLFFPFQTKHHLSLKQKVIYGLIGAFGGLLCMFYPIETLGDTRFDLRMIAIFVITLYTGWLPGMIVLISTCFIRILISGPFVGIGLTINIFALLTALLFRKKFLRSSNKYLLGTIAILCYISIYIILLSFSVHFLHFNFYIIYFTISYFVCMALIFVIEKLIKINKQFEEMVYLDKLTMIGQLTASIAHEIRNPLTTVRGFIQFLSKETKDEQFKQFSSIILDELDRTNSIITNYLMMTKPEQFRLTDIPLHEVIDSCVQLMRPYASYTNVSIEWEKNEPIFIRGDVHSLKQAIMNIIKNGIEAIEGQGIIKINVKPDYFKNKVRLRISDNGRGMSQEQLKQIGLPFYTTKSKGTGLGSMVTNKIIRDMNGSIEYESELGQGTKVTIEFPLLHSET</sequence>
<name>A0A6B3TLR5_9BACI</name>
<dbReference type="SUPFAM" id="SSF47384">
    <property type="entry name" value="Homodimeric domain of signal transducing histidine kinase"/>
    <property type="match status" value="1"/>
</dbReference>
<dbReference type="GO" id="GO:0005886">
    <property type="term" value="C:plasma membrane"/>
    <property type="evidence" value="ECO:0007669"/>
    <property type="project" value="UniProtKB-SubCell"/>
</dbReference>
<dbReference type="SUPFAM" id="SSF55874">
    <property type="entry name" value="ATPase domain of HSP90 chaperone/DNA topoisomerase II/histidine kinase"/>
    <property type="match status" value="1"/>
</dbReference>
<keyword evidence="9 16" id="KW-0418">Kinase</keyword>
<feature type="transmembrane region" description="Helical" evidence="14">
    <location>
        <begin position="162"/>
        <end position="180"/>
    </location>
</feature>
<protein>
    <recommendedName>
        <fullName evidence="3">histidine kinase</fullName>
        <ecNumber evidence="3">2.7.13.3</ecNumber>
    </recommendedName>
</protein>
<accession>A0A6B3TLR5</accession>
<dbReference type="AlphaFoldDB" id="A0A6B3TLR5"/>
<keyword evidence="8" id="KW-0547">Nucleotide-binding</keyword>
<evidence type="ECO:0000256" key="2">
    <source>
        <dbReference type="ARBA" id="ARBA00004651"/>
    </source>
</evidence>
<evidence type="ECO:0000256" key="10">
    <source>
        <dbReference type="ARBA" id="ARBA00022840"/>
    </source>
</evidence>
<feature type="domain" description="Histidine kinase" evidence="15">
    <location>
        <begin position="208"/>
        <end position="415"/>
    </location>
</feature>
<keyword evidence="6" id="KW-0808">Transferase</keyword>
<dbReference type="PRINTS" id="PR00344">
    <property type="entry name" value="BCTRLSENSOR"/>
</dbReference>
<evidence type="ECO:0000256" key="6">
    <source>
        <dbReference type="ARBA" id="ARBA00022679"/>
    </source>
</evidence>
<dbReference type="InterPro" id="IPR036097">
    <property type="entry name" value="HisK_dim/P_sf"/>
</dbReference>
<dbReference type="CDD" id="cd00075">
    <property type="entry name" value="HATPase"/>
    <property type="match status" value="1"/>
</dbReference>
<evidence type="ECO:0000256" key="8">
    <source>
        <dbReference type="ARBA" id="ARBA00022741"/>
    </source>
</evidence>
<keyword evidence="17" id="KW-1185">Reference proteome</keyword>
<reference evidence="16" key="1">
    <citation type="submission" date="2020-02" db="EMBL/GenBank/DDBJ databases">
        <title>Bacillus sedimentmangrovi sp. nov., isolated from sediment of the mangrove ecosystem.</title>
        <authorList>
            <person name="Liu G."/>
        </authorList>
    </citation>
    <scope>NUCLEOTIDE SEQUENCE [LARGE SCALE GENOMIC DNA]</scope>
    <source>
        <strain evidence="16">SgZ-7</strain>
    </source>
</reference>
<comment type="catalytic activity">
    <reaction evidence="1">
        <text>ATP + protein L-histidine = ADP + protein N-phospho-L-histidine.</text>
        <dbReference type="EC" id="2.7.13.3"/>
    </reaction>
</comment>
<feature type="transmembrane region" description="Helical" evidence="14">
    <location>
        <begin position="70"/>
        <end position="97"/>
    </location>
</feature>
<evidence type="ECO:0000256" key="5">
    <source>
        <dbReference type="ARBA" id="ARBA00022553"/>
    </source>
</evidence>
<evidence type="ECO:0000256" key="7">
    <source>
        <dbReference type="ARBA" id="ARBA00022692"/>
    </source>
</evidence>
<dbReference type="GO" id="GO:0005524">
    <property type="term" value="F:ATP binding"/>
    <property type="evidence" value="ECO:0007669"/>
    <property type="project" value="UniProtKB-KW"/>
</dbReference>
<evidence type="ECO:0000313" key="16">
    <source>
        <dbReference type="EMBL" id="NEX77884.1"/>
    </source>
</evidence>
<evidence type="ECO:0000256" key="12">
    <source>
        <dbReference type="ARBA" id="ARBA00023012"/>
    </source>
</evidence>
<dbReference type="PANTHER" id="PTHR43065:SF46">
    <property type="entry name" value="C4-DICARBOXYLATE TRANSPORT SENSOR PROTEIN DCTB"/>
    <property type="match status" value="1"/>
</dbReference>
<gene>
    <name evidence="16" type="ORF">G4Z05_03140</name>
</gene>
<feature type="transmembrane region" description="Helical" evidence="14">
    <location>
        <begin position="103"/>
        <end position="121"/>
    </location>
</feature>
<evidence type="ECO:0000259" key="15">
    <source>
        <dbReference type="PROSITE" id="PS50109"/>
    </source>
</evidence>
<dbReference type="RefSeq" id="WP_163250428.1">
    <property type="nucleotide sequence ID" value="NZ_JAAIUV010000003.1"/>
</dbReference>
<keyword evidence="5" id="KW-0597">Phosphoprotein</keyword>
<keyword evidence="12" id="KW-0902">Two-component regulatory system</keyword>
<evidence type="ECO:0000256" key="13">
    <source>
        <dbReference type="ARBA" id="ARBA00023136"/>
    </source>
</evidence>
<dbReference type="InterPro" id="IPR011620">
    <property type="entry name" value="Sig_transdc_His_kinase_LytS_TM"/>
</dbReference>
<evidence type="ECO:0000256" key="3">
    <source>
        <dbReference type="ARBA" id="ARBA00012438"/>
    </source>
</evidence>
<proteinExistence type="predicted"/>
<dbReference type="Proteomes" id="UP000481621">
    <property type="component" value="Unassembled WGS sequence"/>
</dbReference>
<feature type="transmembrane region" description="Helical" evidence="14">
    <location>
        <begin position="40"/>
        <end position="58"/>
    </location>
</feature>
<dbReference type="PANTHER" id="PTHR43065">
    <property type="entry name" value="SENSOR HISTIDINE KINASE"/>
    <property type="match status" value="1"/>
</dbReference>
<dbReference type="SMART" id="SM00387">
    <property type="entry name" value="HATPase_c"/>
    <property type="match status" value="1"/>
</dbReference>
<comment type="caution">
    <text evidence="16">The sequence shown here is derived from an EMBL/GenBank/DDBJ whole genome shotgun (WGS) entry which is preliminary data.</text>
</comment>
<dbReference type="Pfam" id="PF07694">
    <property type="entry name" value="5TM-5TMR_LYT"/>
    <property type="match status" value="1"/>
</dbReference>
<dbReference type="Gene3D" id="1.10.287.130">
    <property type="match status" value="1"/>
</dbReference>
<comment type="subcellular location">
    <subcellularLocation>
        <location evidence="2">Cell membrane</location>
        <topology evidence="2">Multi-pass membrane protein</topology>
    </subcellularLocation>
</comment>
<dbReference type="InterPro" id="IPR005467">
    <property type="entry name" value="His_kinase_dom"/>
</dbReference>
<dbReference type="Pfam" id="PF02518">
    <property type="entry name" value="HATPase_c"/>
    <property type="match status" value="1"/>
</dbReference>
<evidence type="ECO:0000313" key="17">
    <source>
        <dbReference type="Proteomes" id="UP000481621"/>
    </source>
</evidence>
<keyword evidence="7 14" id="KW-0812">Transmembrane</keyword>
<feature type="transmembrane region" description="Helical" evidence="14">
    <location>
        <begin position="7"/>
        <end position="28"/>
    </location>
</feature>
<evidence type="ECO:0000256" key="1">
    <source>
        <dbReference type="ARBA" id="ARBA00000085"/>
    </source>
</evidence>